<proteinExistence type="predicted"/>
<dbReference type="Gene3D" id="2.130.10.10">
    <property type="entry name" value="YVTN repeat-like/Quinoprotein amine dehydrogenase"/>
    <property type="match status" value="1"/>
</dbReference>
<feature type="compositionally biased region" description="Low complexity" evidence="1">
    <location>
        <begin position="791"/>
        <end position="800"/>
    </location>
</feature>
<feature type="region of interest" description="Disordered" evidence="1">
    <location>
        <begin position="103"/>
        <end position="130"/>
    </location>
</feature>
<dbReference type="Proteomes" id="UP000007062">
    <property type="component" value="Chromosome 3R"/>
</dbReference>
<feature type="compositionally biased region" description="Low complexity" evidence="1">
    <location>
        <begin position="670"/>
        <end position="680"/>
    </location>
</feature>
<sequence length="1298" mass="144696">MRVCVCELCNLCARFCWGCIWVDEHTPIVCIHFTVIDNKCNNCGKTFPVVLKLPDSGSIISASMHSINLEKYEGEGELAKSTRSNPSPVDCIDEEDDVQLSHRVEEQGEEEEQEREETDENDNSSRSQKIIAPTITMRPTTLERLFDGTGRMPERSESLTNEPGAFALLKDQMKLESVTAVMAPSGPQPCSNIILHRTYNKKPSQTFVAGGESAQDDSCRSLSPAMHPVVSLEDIRVRIGLPELVRAGSLSRADGTTGRPNNVQSCIIRRSFHKDGGVAPGIAKISLEQESSHSDGGKDASNRRISYSYAKKDHFVAQPTVVLRRCDTTAAQKPATERMDVCEEEPVGTNNADEAVEASSMANSFGDDDSSDWSKHLSTQHSLSHRRKLSTDGGQQPQQTNALSEFDLMLQKINQSVPPMSHLDRIDQWRVTAEDLLHSIPTKAQIETSSSSCAKRPHYYDADEGSSDEDSDPLEDDAAGAAAAAAGDGPCTSAGLLRSVKKRRTINDVPPLDSPNSAIANPMSVALKLRNDDEDEVVDTNGLDFRKSQVNPEIDKVCGTVNGSNIRILTRKNYYKLPTRYRADAEQVQEGADRGNESGNTCAGLKTTDGRYKANPYAYLLSRDEEERDKFLQYLRISPVFRTEEQALSGHRAGVLVEKRNGMLTAEGTTSSVTPVVNSTKAKANSRPKATQHKRKPASKHRAHPTIIASSGLRGVRRLVLTSSLRSGKVIRYRNGYTNLRSVAKSTRPERKKVHDAESIEKKQQQQQRQPSPKVVDKSDKQPSPGEVKQSSNASSPSSSTPVMAKKAKSSTQRPRCSVDSAVSSSTSAEMHEQVVKRSKECQTIESIPPGQPPAPVAIVNEGKRMRNPLNRADGEVLHLFLLGEQLVVVQKEVVSFWRYSRLSVFLGVKQEWQRVAQIRRWNRDTEVDVQNASRIVFNKQDPIYLEPRARNLSEDKARACPLVSIYVNAYFLDMVSVGKVAKVSEGNVPIAASDDNGEENEDEEYDEQLRLKSFQLDTVKSSLEDIRFMPLPNSRDFLVCWHEHVSVLESRTGLCKYSLTPDMQTLACIREFMTVKQKLNALKCINDKKLIGFGDTSVHIWCYESGFILHTVDLKLELGLIVCCFLHIEENNDNTLMMWQMHQSEDPASSCNRKVVKVIALNLYKATWYIAHSYDIALASLSITSESQQWALDDNHAGHRHCLTFDSGELLTLSLNDPTVCWTNHPRLEKDLQRADKGSLHIYSRLRSNDGGIDLYRPRERILNGGHWNGGRDLVFLSDQLLTVKTIDEYMQEESKR</sequence>
<name>A0A1S4GWE5_ANOGA</name>
<evidence type="ECO:0000256" key="1">
    <source>
        <dbReference type="SAM" id="MobiDB-lite"/>
    </source>
</evidence>
<feature type="region of interest" description="Disordered" evidence="1">
    <location>
        <begin position="742"/>
        <end position="832"/>
    </location>
</feature>
<dbReference type="VEuPathDB" id="VectorBase:AGAP007835"/>
<protein>
    <submittedName>
        <fullName evidence="2">Uncharacterized protein</fullName>
    </submittedName>
</protein>
<feature type="compositionally biased region" description="Basic residues" evidence="1">
    <location>
        <begin position="684"/>
        <end position="704"/>
    </location>
</feature>
<dbReference type="VEuPathDB" id="VectorBase:AGAMI1_005744"/>
<reference evidence="2 3" key="1">
    <citation type="journal article" date="2002" name="Science">
        <title>The genome sequence of the malaria mosquito Anopheles gambiae.</title>
        <authorList>
            <person name="Holt R.A."/>
            <person name="Subramanian G.M."/>
            <person name="Halpern A."/>
            <person name="Sutton G.G."/>
            <person name="Charlab R."/>
            <person name="Nusskern D.R."/>
            <person name="Wincker P."/>
            <person name="Clark A.G."/>
            <person name="Ribeiro J.M."/>
            <person name="Wides R."/>
            <person name="Salzberg S.L."/>
            <person name="Loftus B."/>
            <person name="Yandell M."/>
            <person name="Majoros W.H."/>
            <person name="Rusch D.B."/>
            <person name="Lai Z."/>
            <person name="Kraft C.L."/>
            <person name="Abril J.F."/>
            <person name="Anthouard V."/>
            <person name="Arensburger P."/>
            <person name="Atkinson P.W."/>
            <person name="Baden H."/>
            <person name="de Berardinis V."/>
            <person name="Baldwin D."/>
            <person name="Benes V."/>
            <person name="Biedler J."/>
            <person name="Blass C."/>
            <person name="Bolanos R."/>
            <person name="Boscus D."/>
            <person name="Barnstead M."/>
            <person name="Cai S."/>
            <person name="Center A."/>
            <person name="Chaturverdi K."/>
            <person name="Christophides G.K."/>
            <person name="Chrystal M.A."/>
            <person name="Clamp M."/>
            <person name="Cravchik A."/>
            <person name="Curwen V."/>
            <person name="Dana A."/>
            <person name="Delcher A."/>
            <person name="Dew I."/>
            <person name="Evans C.A."/>
            <person name="Flanigan M."/>
            <person name="Grundschober-Freimoser A."/>
            <person name="Friedli L."/>
            <person name="Gu Z."/>
            <person name="Guan P."/>
            <person name="Guigo R."/>
            <person name="Hillenmeyer M.E."/>
            <person name="Hladun S.L."/>
            <person name="Hogan J.R."/>
            <person name="Hong Y.S."/>
            <person name="Hoover J."/>
            <person name="Jaillon O."/>
            <person name="Ke Z."/>
            <person name="Kodira C."/>
            <person name="Kokoza E."/>
            <person name="Koutsos A."/>
            <person name="Letunic I."/>
            <person name="Levitsky A."/>
            <person name="Liang Y."/>
            <person name="Lin J.J."/>
            <person name="Lobo N.F."/>
            <person name="Lopez J.R."/>
            <person name="Malek J.A."/>
            <person name="McIntosh T.C."/>
            <person name="Meister S."/>
            <person name="Miller J."/>
            <person name="Mobarry C."/>
            <person name="Mongin E."/>
            <person name="Murphy S.D."/>
            <person name="O'Brochta D.A."/>
            <person name="Pfannkoch C."/>
            <person name="Qi R."/>
            <person name="Regier M.A."/>
            <person name="Remington K."/>
            <person name="Shao H."/>
            <person name="Sharakhova M.V."/>
            <person name="Sitter C.D."/>
            <person name="Shetty J."/>
            <person name="Smith T.J."/>
            <person name="Strong R."/>
            <person name="Sun J."/>
            <person name="Thomasova D."/>
            <person name="Ton L.Q."/>
            <person name="Topalis P."/>
            <person name="Tu Z."/>
            <person name="Unger M.F."/>
            <person name="Walenz B."/>
            <person name="Wang A."/>
            <person name="Wang J."/>
            <person name="Wang M."/>
            <person name="Wang X."/>
            <person name="Woodford K.J."/>
            <person name="Wortman J.R."/>
            <person name="Wu M."/>
            <person name="Yao A."/>
            <person name="Zdobnov E.M."/>
            <person name="Zhang H."/>
            <person name="Zhao Q."/>
            <person name="Zhao S."/>
            <person name="Zhu S.C."/>
            <person name="Zhimulev I."/>
            <person name="Coluzzi M."/>
            <person name="della Torre A."/>
            <person name="Roth C.W."/>
            <person name="Louis C."/>
            <person name="Kalush F."/>
            <person name="Mural R.J."/>
            <person name="Myers E.W."/>
            <person name="Adams M.D."/>
            <person name="Smith H.O."/>
            <person name="Broder S."/>
            <person name="Gardner M.J."/>
            <person name="Fraser C.M."/>
            <person name="Birney E."/>
            <person name="Bork P."/>
            <person name="Brey P.T."/>
            <person name="Venter J.C."/>
            <person name="Weissenbach J."/>
            <person name="Kafatos F.C."/>
            <person name="Collins F.H."/>
            <person name="Hoffman S.L."/>
        </authorList>
    </citation>
    <scope>NUCLEOTIDE SEQUENCE [LARGE SCALE GENOMIC DNA]</scope>
    <source>
        <strain evidence="2 3">PEST</strain>
    </source>
</reference>
<reference evidence="2 3" key="2">
    <citation type="journal article" date="2004" name="Trends Parasitol.">
        <title>The Anopheles gambiae genome: an update.</title>
        <authorList>
            <person name="Mongin E."/>
            <person name="Louis C."/>
            <person name="Holt R.A."/>
            <person name="Birney E."/>
            <person name="Collins F.H."/>
        </authorList>
    </citation>
    <scope>NUCLEOTIDE SEQUENCE [LARGE SCALE GENOMIC DNA]</scope>
    <source>
        <strain evidence="2 3">PEST</strain>
    </source>
</reference>
<organism evidence="2 3">
    <name type="scientific">Anopheles gambiae</name>
    <name type="common">African malaria mosquito</name>
    <dbReference type="NCBI Taxonomy" id="7165"/>
    <lineage>
        <taxon>Eukaryota</taxon>
        <taxon>Metazoa</taxon>
        <taxon>Ecdysozoa</taxon>
        <taxon>Arthropoda</taxon>
        <taxon>Hexapoda</taxon>
        <taxon>Insecta</taxon>
        <taxon>Pterygota</taxon>
        <taxon>Neoptera</taxon>
        <taxon>Endopterygota</taxon>
        <taxon>Diptera</taxon>
        <taxon>Nematocera</taxon>
        <taxon>Culicoidea</taxon>
        <taxon>Culicidae</taxon>
        <taxon>Anophelinae</taxon>
        <taxon>Anopheles</taxon>
    </lineage>
</organism>
<evidence type="ECO:0000313" key="3">
    <source>
        <dbReference type="Proteomes" id="UP000007062"/>
    </source>
</evidence>
<feature type="compositionally biased region" description="Acidic residues" evidence="1">
    <location>
        <begin position="107"/>
        <end position="122"/>
    </location>
</feature>
<reference evidence="2" key="3">
    <citation type="submission" date="2021-01" db="UniProtKB">
        <authorList>
            <consortium name="EnsemblMetazoa"/>
        </authorList>
    </citation>
    <scope>IDENTIFICATION</scope>
    <source>
        <strain evidence="2">PEST</strain>
    </source>
</reference>
<dbReference type="EnsemblMetazoa" id="AGAP007835-RA">
    <property type="protein sequence ID" value="AGAP007835-PA"/>
    <property type="gene ID" value="AGAP007835"/>
</dbReference>
<keyword evidence="3" id="KW-1185">Reference proteome</keyword>
<feature type="compositionally biased region" description="Acidic residues" evidence="1">
    <location>
        <begin position="462"/>
        <end position="478"/>
    </location>
</feature>
<feature type="region of interest" description="Disordered" evidence="1">
    <location>
        <begin position="444"/>
        <end position="488"/>
    </location>
</feature>
<evidence type="ECO:0000313" key="2">
    <source>
        <dbReference type="EnsemblMetazoa" id="AGAP007835-PA"/>
    </source>
</evidence>
<feature type="compositionally biased region" description="Basic and acidic residues" evidence="1">
    <location>
        <begin position="747"/>
        <end position="764"/>
    </location>
</feature>
<accession>A0A1S4GWE5</accession>
<feature type="region of interest" description="Disordered" evidence="1">
    <location>
        <begin position="670"/>
        <end position="710"/>
    </location>
</feature>
<dbReference type="InterPro" id="IPR015943">
    <property type="entry name" value="WD40/YVTN_repeat-like_dom_sf"/>
</dbReference>
<dbReference type="InParanoid" id="A0A1S4GWE5"/>
<feature type="compositionally biased region" description="Low complexity" evidence="1">
    <location>
        <begin position="479"/>
        <end position="488"/>
    </location>
</feature>
<feature type="region of interest" description="Disordered" evidence="1">
    <location>
        <begin position="362"/>
        <end position="399"/>
    </location>
</feature>
<dbReference type="EMBL" id="AAAB01008964">
    <property type="status" value="NOT_ANNOTATED_CDS"/>
    <property type="molecule type" value="Genomic_DNA"/>
</dbReference>
<feature type="compositionally biased region" description="Low complexity" evidence="1">
    <location>
        <begin position="818"/>
        <end position="829"/>
    </location>
</feature>